<accession>A0A6P1MJL1</accession>
<proteinExistence type="inferred from homology"/>
<dbReference type="GO" id="GO:0005829">
    <property type="term" value="C:cytosol"/>
    <property type="evidence" value="ECO:0007669"/>
    <property type="project" value="TreeGrafter"/>
</dbReference>
<feature type="binding site" evidence="7">
    <location>
        <position position="89"/>
    </location>
    <ligand>
        <name>substrate</name>
    </ligand>
</feature>
<sequence>MNKGIKMRNSNKHIFLIGFMGTGKSAVSKELGKMMELDAIDTDALIADISGMSIPEIFENKGEDYFRALETNVLHRISDFQGSIVSCGGGIALKDENLEIMKRAGKIILLTASAETIYIRVKKDTQRPLLKNNLNVEYIEELMKKRQPAYDKAADIIIETDKKDILHICKEILMNLRMLEGTE</sequence>
<feature type="binding site" evidence="7">
    <location>
        <position position="43"/>
    </location>
    <ligand>
        <name>substrate</name>
    </ligand>
</feature>
<dbReference type="UniPathway" id="UPA00053">
    <property type="reaction ID" value="UER00088"/>
</dbReference>
<evidence type="ECO:0000256" key="7">
    <source>
        <dbReference type="HAMAP-Rule" id="MF_00109"/>
    </source>
</evidence>
<comment type="similarity">
    <text evidence="7">Belongs to the shikimate kinase family.</text>
</comment>
<feature type="binding site" evidence="7">
    <location>
        <position position="127"/>
    </location>
    <ligand>
        <name>ATP</name>
        <dbReference type="ChEBI" id="CHEBI:30616"/>
    </ligand>
</feature>
<evidence type="ECO:0000256" key="6">
    <source>
        <dbReference type="ARBA" id="ARBA00023141"/>
    </source>
</evidence>
<comment type="caution">
    <text evidence="7">Lacks conserved residue(s) required for the propagation of feature annotation.</text>
</comment>
<dbReference type="GO" id="GO:0000287">
    <property type="term" value="F:magnesium ion binding"/>
    <property type="evidence" value="ECO:0007669"/>
    <property type="project" value="UniProtKB-UniRule"/>
</dbReference>
<comment type="function">
    <text evidence="7">Catalyzes the specific phosphorylation of the 3-hydroxyl group of shikimic acid using ATP as a cosubstrate.</text>
</comment>
<feature type="binding site" evidence="7">
    <location>
        <position position="146"/>
    </location>
    <ligand>
        <name>substrate</name>
    </ligand>
</feature>
<comment type="subcellular location">
    <subcellularLocation>
        <location evidence="7">Cytoplasm</location>
    </subcellularLocation>
</comment>
<evidence type="ECO:0000256" key="2">
    <source>
        <dbReference type="ARBA" id="ARBA00022679"/>
    </source>
</evidence>
<dbReference type="SUPFAM" id="SSF52540">
    <property type="entry name" value="P-loop containing nucleoside triphosphate hydrolases"/>
    <property type="match status" value="1"/>
</dbReference>
<dbReference type="InterPro" id="IPR000623">
    <property type="entry name" value="Shikimate_kinase/TSH1"/>
</dbReference>
<organism evidence="8 9">
    <name type="scientific">Aminipila terrae</name>
    <dbReference type="NCBI Taxonomy" id="2697030"/>
    <lineage>
        <taxon>Bacteria</taxon>
        <taxon>Bacillati</taxon>
        <taxon>Bacillota</taxon>
        <taxon>Clostridia</taxon>
        <taxon>Peptostreptococcales</taxon>
        <taxon>Anaerovoracaceae</taxon>
        <taxon>Aminipila</taxon>
    </lineage>
</organism>
<evidence type="ECO:0000256" key="1">
    <source>
        <dbReference type="ARBA" id="ARBA00022605"/>
    </source>
</evidence>
<dbReference type="PRINTS" id="PR01100">
    <property type="entry name" value="SHIKIMTKNASE"/>
</dbReference>
<reference evidence="8 9" key="1">
    <citation type="submission" date="2020-01" db="EMBL/GenBank/DDBJ databases">
        <title>Genomic analysis of Aminipila sp. CBA3637.</title>
        <authorList>
            <person name="Kim Y.B."/>
            <person name="Roh S.W."/>
        </authorList>
    </citation>
    <scope>NUCLEOTIDE SEQUENCE [LARGE SCALE GENOMIC DNA]</scope>
    <source>
        <strain evidence="8 9">CBA3637</strain>
    </source>
</reference>
<keyword evidence="3 7" id="KW-0547">Nucleotide-binding</keyword>
<dbReference type="GO" id="GO:0009073">
    <property type="term" value="P:aromatic amino acid family biosynthetic process"/>
    <property type="evidence" value="ECO:0007669"/>
    <property type="project" value="UniProtKB-KW"/>
</dbReference>
<dbReference type="GO" id="GO:0009423">
    <property type="term" value="P:chorismate biosynthetic process"/>
    <property type="evidence" value="ECO:0007669"/>
    <property type="project" value="UniProtKB-UniRule"/>
</dbReference>
<dbReference type="EMBL" id="CP047591">
    <property type="protein sequence ID" value="QHI73931.1"/>
    <property type="molecule type" value="Genomic_DNA"/>
</dbReference>
<comment type="cofactor">
    <cofactor evidence="7">
        <name>Mg(2+)</name>
        <dbReference type="ChEBI" id="CHEBI:18420"/>
    </cofactor>
    <text evidence="7">Binds 1 Mg(2+) ion per subunit.</text>
</comment>
<comment type="pathway">
    <text evidence="7">Metabolic intermediate biosynthesis; chorismate biosynthesis; chorismate from D-erythrose 4-phosphate and phosphoenolpyruvate: step 5/7.</text>
</comment>
<keyword evidence="9" id="KW-1185">Reference proteome</keyword>
<protein>
    <recommendedName>
        <fullName evidence="7">Shikimate kinase</fullName>
        <shortName evidence="7">SK</shortName>
        <ecNumber evidence="7">2.7.1.71</ecNumber>
    </recommendedName>
</protein>
<dbReference type="InterPro" id="IPR031322">
    <property type="entry name" value="Shikimate/glucono_kinase"/>
</dbReference>
<comment type="subunit">
    <text evidence="7">Monomer.</text>
</comment>
<keyword evidence="1 7" id="KW-0028">Amino-acid biosynthesis</keyword>
<evidence type="ECO:0000256" key="3">
    <source>
        <dbReference type="ARBA" id="ARBA00022741"/>
    </source>
</evidence>
<dbReference type="PANTHER" id="PTHR21087">
    <property type="entry name" value="SHIKIMATE KINASE"/>
    <property type="match status" value="1"/>
</dbReference>
<evidence type="ECO:0000313" key="8">
    <source>
        <dbReference type="EMBL" id="QHI73931.1"/>
    </source>
</evidence>
<gene>
    <name evidence="7" type="primary">aroK</name>
    <name evidence="8" type="ORF">Ami3637_07095</name>
</gene>
<dbReference type="GO" id="GO:0005524">
    <property type="term" value="F:ATP binding"/>
    <property type="evidence" value="ECO:0007669"/>
    <property type="project" value="UniProtKB-UniRule"/>
</dbReference>
<keyword evidence="6 7" id="KW-0057">Aromatic amino acid biosynthesis</keyword>
<keyword evidence="7" id="KW-0963">Cytoplasm</keyword>
<name>A0A6P1MJL1_9FIRM</name>
<dbReference type="Gene3D" id="3.40.50.300">
    <property type="entry name" value="P-loop containing nucleotide triphosphate hydrolases"/>
    <property type="match status" value="1"/>
</dbReference>
<keyword evidence="5 7" id="KW-0067">ATP-binding</keyword>
<comment type="catalytic activity">
    <reaction evidence="7">
        <text>shikimate + ATP = 3-phosphoshikimate + ADP + H(+)</text>
        <dbReference type="Rhea" id="RHEA:13121"/>
        <dbReference type="ChEBI" id="CHEBI:15378"/>
        <dbReference type="ChEBI" id="CHEBI:30616"/>
        <dbReference type="ChEBI" id="CHEBI:36208"/>
        <dbReference type="ChEBI" id="CHEBI:145989"/>
        <dbReference type="ChEBI" id="CHEBI:456216"/>
        <dbReference type="EC" id="2.7.1.71"/>
    </reaction>
</comment>
<dbReference type="KEGG" id="amic:Ami3637_07095"/>
<keyword evidence="7" id="KW-0460">Magnesium</keyword>
<dbReference type="GO" id="GO:0004765">
    <property type="term" value="F:shikimate kinase activity"/>
    <property type="evidence" value="ECO:0007669"/>
    <property type="project" value="UniProtKB-UniRule"/>
</dbReference>
<dbReference type="HAMAP" id="MF_00109">
    <property type="entry name" value="Shikimate_kinase"/>
    <property type="match status" value="1"/>
</dbReference>
<dbReference type="EC" id="2.7.1.71" evidence="7"/>
<dbReference type="CDD" id="cd00464">
    <property type="entry name" value="SK"/>
    <property type="match status" value="1"/>
</dbReference>
<dbReference type="GO" id="GO:0008652">
    <property type="term" value="P:amino acid biosynthetic process"/>
    <property type="evidence" value="ECO:0007669"/>
    <property type="project" value="UniProtKB-KW"/>
</dbReference>
<dbReference type="InterPro" id="IPR027417">
    <property type="entry name" value="P-loop_NTPase"/>
</dbReference>
<evidence type="ECO:0000256" key="5">
    <source>
        <dbReference type="ARBA" id="ARBA00022840"/>
    </source>
</evidence>
<feature type="binding site" evidence="7">
    <location>
        <position position="67"/>
    </location>
    <ligand>
        <name>substrate</name>
    </ligand>
</feature>
<dbReference type="AlphaFoldDB" id="A0A6P1MJL1"/>
<keyword evidence="7" id="KW-0479">Metal-binding</keyword>
<dbReference type="Pfam" id="PF01202">
    <property type="entry name" value="SKI"/>
    <property type="match status" value="1"/>
</dbReference>
<feature type="binding site" evidence="7">
    <location>
        <position position="25"/>
    </location>
    <ligand>
        <name>Mg(2+)</name>
        <dbReference type="ChEBI" id="CHEBI:18420"/>
    </ligand>
</feature>
<dbReference type="Proteomes" id="UP000463883">
    <property type="component" value="Chromosome"/>
</dbReference>
<dbReference type="PANTHER" id="PTHR21087:SF16">
    <property type="entry name" value="SHIKIMATE KINASE 1, CHLOROPLASTIC"/>
    <property type="match status" value="1"/>
</dbReference>
<keyword evidence="4 7" id="KW-0418">Kinase</keyword>
<feature type="binding site" evidence="7">
    <location>
        <begin position="21"/>
        <end position="26"/>
    </location>
    <ligand>
        <name>ATP</name>
        <dbReference type="ChEBI" id="CHEBI:30616"/>
    </ligand>
</feature>
<keyword evidence="2 7" id="KW-0808">Transferase</keyword>
<evidence type="ECO:0000256" key="4">
    <source>
        <dbReference type="ARBA" id="ARBA00022777"/>
    </source>
</evidence>
<evidence type="ECO:0000313" key="9">
    <source>
        <dbReference type="Proteomes" id="UP000463883"/>
    </source>
</evidence>